<dbReference type="AlphaFoldDB" id="A0A5N6URD3"/>
<name>A0A5N6URD3_ASPTM</name>
<dbReference type="EMBL" id="ML738645">
    <property type="protein sequence ID" value="KAE8161194.1"/>
    <property type="molecule type" value="Genomic_DNA"/>
</dbReference>
<keyword evidence="2" id="KW-1185">Reference proteome</keyword>
<protein>
    <submittedName>
        <fullName evidence="1">Uncharacterized protein</fullName>
    </submittedName>
</protein>
<dbReference type="Proteomes" id="UP000326950">
    <property type="component" value="Unassembled WGS sequence"/>
</dbReference>
<reference evidence="1 2" key="1">
    <citation type="submission" date="2019-04" db="EMBL/GenBank/DDBJ databases">
        <title>Friends and foes A comparative genomics study of 23 Aspergillus species from section Flavi.</title>
        <authorList>
            <consortium name="DOE Joint Genome Institute"/>
            <person name="Kjaerbolling I."/>
            <person name="Vesth T."/>
            <person name="Frisvad J.C."/>
            <person name="Nybo J.L."/>
            <person name="Theobald S."/>
            <person name="Kildgaard S."/>
            <person name="Isbrandt T."/>
            <person name="Kuo A."/>
            <person name="Sato A."/>
            <person name="Lyhne E.K."/>
            <person name="Kogle M.E."/>
            <person name="Wiebenga A."/>
            <person name="Kun R.S."/>
            <person name="Lubbers R.J."/>
            <person name="Makela M.R."/>
            <person name="Barry K."/>
            <person name="Chovatia M."/>
            <person name="Clum A."/>
            <person name="Daum C."/>
            <person name="Haridas S."/>
            <person name="He G."/>
            <person name="LaButti K."/>
            <person name="Lipzen A."/>
            <person name="Mondo S."/>
            <person name="Riley R."/>
            <person name="Salamov A."/>
            <person name="Simmons B.A."/>
            <person name="Magnuson J.K."/>
            <person name="Henrissat B."/>
            <person name="Mortensen U.H."/>
            <person name="Larsen T.O."/>
            <person name="Devries R.P."/>
            <person name="Grigoriev I.V."/>
            <person name="Machida M."/>
            <person name="Baker S.E."/>
            <person name="Andersen M.R."/>
        </authorList>
    </citation>
    <scope>NUCLEOTIDE SEQUENCE [LARGE SCALE GENOMIC DNA]</scope>
    <source>
        <strain evidence="1 2">CBS 117626</strain>
    </source>
</reference>
<proteinExistence type="predicted"/>
<organism evidence="1 2">
    <name type="scientific">Aspergillus tamarii</name>
    <dbReference type="NCBI Taxonomy" id="41984"/>
    <lineage>
        <taxon>Eukaryota</taxon>
        <taxon>Fungi</taxon>
        <taxon>Dikarya</taxon>
        <taxon>Ascomycota</taxon>
        <taxon>Pezizomycotina</taxon>
        <taxon>Eurotiomycetes</taxon>
        <taxon>Eurotiomycetidae</taxon>
        <taxon>Eurotiales</taxon>
        <taxon>Aspergillaceae</taxon>
        <taxon>Aspergillus</taxon>
        <taxon>Aspergillus subgen. Circumdati</taxon>
    </lineage>
</organism>
<evidence type="ECO:0000313" key="1">
    <source>
        <dbReference type="EMBL" id="KAE8161194.1"/>
    </source>
</evidence>
<evidence type="ECO:0000313" key="2">
    <source>
        <dbReference type="Proteomes" id="UP000326950"/>
    </source>
</evidence>
<sequence>MESVAAARVAGGISCALSCQVTIYLCKHGCRRGLSAIHDGRGKVRNRLRKG</sequence>
<accession>A0A5N6URD3</accession>
<gene>
    <name evidence="1" type="ORF">BDV40DRAFT_268318</name>
</gene>